<gene>
    <name evidence="3" type="ORF">FBBNIHIM_20155</name>
</gene>
<feature type="signal peptide" evidence="1">
    <location>
        <begin position="1"/>
        <end position="18"/>
    </location>
</feature>
<proteinExistence type="predicted"/>
<name>A0ABM9FEJ4_9ENTR</name>
<evidence type="ECO:0000256" key="1">
    <source>
        <dbReference type="SAM" id="SignalP"/>
    </source>
</evidence>
<reference evidence="3" key="1">
    <citation type="submission" date="2022-05" db="EMBL/GenBank/DDBJ databases">
        <authorList>
            <person name="Blom J."/>
        </authorList>
    </citation>
    <scope>NUCLEOTIDE SEQUENCE</scope>
    <source>
        <strain evidence="3">Type strain: CPO20170097</strain>
    </source>
</reference>
<evidence type="ECO:0000259" key="2">
    <source>
        <dbReference type="Pfam" id="PF12883"/>
    </source>
</evidence>
<protein>
    <submittedName>
        <fullName evidence="3">DUF3828 domain-containing protein</fullName>
    </submittedName>
</protein>
<dbReference type="EMBL" id="CALSBS010000023">
    <property type="protein sequence ID" value="CAH6661425.1"/>
    <property type="molecule type" value="Genomic_DNA"/>
</dbReference>
<dbReference type="RefSeq" id="WP_253898934.1">
    <property type="nucleotide sequence ID" value="NZ_CALSBS010000023.1"/>
</dbReference>
<accession>A0ABM9FEJ4</accession>
<comment type="caution">
    <text evidence="3">The sequence shown here is derived from an EMBL/GenBank/DDBJ whole genome shotgun (WGS) entry which is preliminary data.</text>
</comment>
<keyword evidence="1" id="KW-0732">Signal</keyword>
<feature type="domain" description="DUF3828" evidence="2">
    <location>
        <begin position="25"/>
        <end position="143"/>
    </location>
</feature>
<sequence length="351" mass="40588">MKYLLCLLSLFFSAPSLSQIPSLSPEQTVREIYQHYTADATGVNFGDTSSASLLSTWMKNAIILNYQLTLPGEIGWLDGDPICDCQDYETLVLENISAIQVNETHASVTVRFRLFVDDTESRTQTLYMVAEDGRWLIDDIKSSQGSTWQAINGENQAKLSSLASLQRTQPQDFVRELFHRRSDYTWPWTWVVSAQYRDAVNDYYHSTFELGNILANLPRYFGQINRNDSWPWQWIITTWYHHVMNDSIATPVKSTQEIRNALQSDALFIYDNPVFIGVPDDNIRRFDTKVPEARGDQAKVHVRITLNDNSIKEQDLLLRRSAGAWEIMDFIRPEYGSLRRKIEEATLQKRR</sequence>
<dbReference type="Gene3D" id="3.10.450.50">
    <property type="match status" value="1"/>
</dbReference>
<keyword evidence="4" id="KW-1185">Reference proteome</keyword>
<dbReference type="Pfam" id="PF12883">
    <property type="entry name" value="DUF3828"/>
    <property type="match status" value="1"/>
</dbReference>
<dbReference type="InterPro" id="IPR024289">
    <property type="entry name" value="DUF3828"/>
</dbReference>
<evidence type="ECO:0000313" key="4">
    <source>
        <dbReference type="Proteomes" id="UP001152651"/>
    </source>
</evidence>
<organism evidence="3 4">
    <name type="scientific">Pseudocitrobacter vendiensis</name>
    <dbReference type="NCBI Taxonomy" id="2488306"/>
    <lineage>
        <taxon>Bacteria</taxon>
        <taxon>Pseudomonadati</taxon>
        <taxon>Pseudomonadota</taxon>
        <taxon>Gammaproteobacteria</taxon>
        <taxon>Enterobacterales</taxon>
        <taxon>Enterobacteriaceae</taxon>
        <taxon>Pseudocitrobacter</taxon>
    </lineage>
</organism>
<dbReference type="Proteomes" id="UP001152651">
    <property type="component" value="Unassembled WGS sequence"/>
</dbReference>
<feature type="chain" id="PRO_5047356323" evidence="1">
    <location>
        <begin position="19"/>
        <end position="351"/>
    </location>
</feature>
<evidence type="ECO:0000313" key="3">
    <source>
        <dbReference type="EMBL" id="CAH6661425.1"/>
    </source>
</evidence>